<keyword evidence="8" id="KW-1015">Disulfide bond</keyword>
<evidence type="ECO:0000313" key="16">
    <source>
        <dbReference type="Proteomes" id="UP000770717"/>
    </source>
</evidence>
<dbReference type="GO" id="GO:0004930">
    <property type="term" value="F:G protein-coupled receptor activity"/>
    <property type="evidence" value="ECO:0007669"/>
    <property type="project" value="UniProtKB-KW"/>
</dbReference>
<evidence type="ECO:0000256" key="8">
    <source>
        <dbReference type="ARBA" id="ARBA00023157"/>
    </source>
</evidence>
<evidence type="ECO:0000256" key="13">
    <source>
        <dbReference type="SAM" id="Phobius"/>
    </source>
</evidence>
<dbReference type="InterPro" id="IPR017452">
    <property type="entry name" value="GPCR_Rhodpsn_7TM"/>
</dbReference>
<sequence length="332" mass="38723">MISANHSCIVEHDLDLYLFPTTYILVFILSVPANCVSLYISYQQVMKKNELGIYLFNLSCSDLFYTLTLPLWIDFSLNHDNWKFSEWLCALISYSLHTNLYCSAGFLICISLDRYLAVVYPLKFHYLRTRRMAIFISLCVWVVQSASNVIILIEKETFNNTEDILCYDIYPMEEWKAQFSLYNVIVGHFLPLFIMVFCYYRIYVAVQQNQATMDKDKQKIKQLLLIIVVMFILSFTPYHVVLFMRSIWEPDNCPFARTIFIPYKLTLALSSINCLADPLLYCFMNETGRADLKSIVQCCQAKDQSGPSSELQMFTFSKTLKRSKEFGDVTEL</sequence>
<feature type="transmembrane region" description="Helical" evidence="13">
    <location>
        <begin position="223"/>
        <end position="248"/>
    </location>
</feature>
<keyword evidence="10" id="KW-0325">Glycoprotein</keyword>
<feature type="transmembrane region" description="Helical" evidence="13">
    <location>
        <begin position="54"/>
        <end position="73"/>
    </location>
</feature>
<evidence type="ECO:0000313" key="15">
    <source>
        <dbReference type="EMBL" id="KAG9481762.1"/>
    </source>
</evidence>
<protein>
    <recommendedName>
        <fullName evidence="14">G-protein coupled receptors family 1 profile domain-containing protein</fullName>
    </recommendedName>
</protein>
<reference evidence="15" key="1">
    <citation type="thesis" date="2020" institute="ProQuest LLC" country="789 East Eisenhower Parkway, Ann Arbor, MI, USA">
        <title>Comparative Genomics and Chromosome Evolution.</title>
        <authorList>
            <person name="Mudd A.B."/>
        </authorList>
    </citation>
    <scope>NUCLEOTIDE SEQUENCE</scope>
    <source>
        <strain evidence="15">HN-11 Male</strain>
        <tissue evidence="15">Kidney and liver</tissue>
    </source>
</reference>
<evidence type="ECO:0000256" key="2">
    <source>
        <dbReference type="ARBA" id="ARBA00010663"/>
    </source>
</evidence>
<keyword evidence="9 12" id="KW-0675">Receptor</keyword>
<dbReference type="Gene3D" id="1.20.1070.10">
    <property type="entry name" value="Rhodopsin 7-helix transmembrane proteins"/>
    <property type="match status" value="1"/>
</dbReference>
<feature type="transmembrane region" description="Helical" evidence="13">
    <location>
        <begin position="93"/>
        <end position="112"/>
    </location>
</feature>
<keyword evidence="4 12" id="KW-0812">Transmembrane</keyword>
<comment type="similarity">
    <text evidence="2 12">Belongs to the G-protein coupled receptor 1 family.</text>
</comment>
<evidence type="ECO:0000256" key="11">
    <source>
        <dbReference type="ARBA" id="ARBA00023224"/>
    </source>
</evidence>
<evidence type="ECO:0000256" key="6">
    <source>
        <dbReference type="ARBA" id="ARBA00023040"/>
    </source>
</evidence>
<proteinExistence type="inferred from homology"/>
<dbReference type="InterPro" id="IPR000276">
    <property type="entry name" value="GPCR_Rhodpsn"/>
</dbReference>
<keyword evidence="16" id="KW-1185">Reference proteome</keyword>
<gene>
    <name evidence="15" type="ORF">GDO78_010798</name>
</gene>
<dbReference type="PANTHER" id="PTHR24234">
    <property type="entry name" value="LYSOPHOSPHATIDIC ACID RECEPTOR 5/SPHINGOSYLPHOSPHORYLCHOLINE RECEPTOR"/>
    <property type="match status" value="1"/>
</dbReference>
<organism evidence="15 16">
    <name type="scientific">Eleutherodactylus coqui</name>
    <name type="common">Puerto Rican coqui</name>
    <dbReference type="NCBI Taxonomy" id="57060"/>
    <lineage>
        <taxon>Eukaryota</taxon>
        <taxon>Metazoa</taxon>
        <taxon>Chordata</taxon>
        <taxon>Craniata</taxon>
        <taxon>Vertebrata</taxon>
        <taxon>Euteleostomi</taxon>
        <taxon>Amphibia</taxon>
        <taxon>Batrachia</taxon>
        <taxon>Anura</taxon>
        <taxon>Neobatrachia</taxon>
        <taxon>Hyloidea</taxon>
        <taxon>Eleutherodactylidae</taxon>
        <taxon>Eleutherodactylinae</taxon>
        <taxon>Eleutherodactylus</taxon>
        <taxon>Eleutherodactylus</taxon>
    </lineage>
</organism>
<dbReference type="PRINTS" id="PR00237">
    <property type="entry name" value="GPCRRHODOPSN"/>
</dbReference>
<feature type="domain" description="G-protein coupled receptors family 1 profile" evidence="14">
    <location>
        <begin position="33"/>
        <end position="281"/>
    </location>
</feature>
<name>A0A8J6K6L8_ELECQ</name>
<evidence type="ECO:0000256" key="12">
    <source>
        <dbReference type="RuleBase" id="RU000688"/>
    </source>
</evidence>
<keyword evidence="5 13" id="KW-1133">Transmembrane helix</keyword>
<keyword evidence="7 13" id="KW-0472">Membrane</keyword>
<comment type="caution">
    <text evidence="15">The sequence shown here is derived from an EMBL/GenBank/DDBJ whole genome shotgun (WGS) entry which is preliminary data.</text>
</comment>
<dbReference type="OrthoDB" id="6021389at2759"/>
<feature type="transmembrane region" description="Helical" evidence="13">
    <location>
        <begin position="181"/>
        <end position="202"/>
    </location>
</feature>
<dbReference type="Proteomes" id="UP000770717">
    <property type="component" value="Unassembled WGS sequence"/>
</dbReference>
<evidence type="ECO:0000259" key="14">
    <source>
        <dbReference type="PROSITE" id="PS50262"/>
    </source>
</evidence>
<evidence type="ECO:0000256" key="7">
    <source>
        <dbReference type="ARBA" id="ARBA00023136"/>
    </source>
</evidence>
<evidence type="ECO:0000256" key="1">
    <source>
        <dbReference type="ARBA" id="ARBA00004651"/>
    </source>
</evidence>
<accession>A0A8J6K6L8</accession>
<dbReference type="EMBL" id="WNTK01000006">
    <property type="protein sequence ID" value="KAG9481762.1"/>
    <property type="molecule type" value="Genomic_DNA"/>
</dbReference>
<dbReference type="SUPFAM" id="SSF81321">
    <property type="entry name" value="Family A G protein-coupled receptor-like"/>
    <property type="match status" value="1"/>
</dbReference>
<dbReference type="PANTHER" id="PTHR24234:SF15">
    <property type="entry name" value="G PROTEIN-COUPLED RECEPTOR 65"/>
    <property type="match status" value="1"/>
</dbReference>
<evidence type="ECO:0000256" key="5">
    <source>
        <dbReference type="ARBA" id="ARBA00022989"/>
    </source>
</evidence>
<comment type="subcellular location">
    <subcellularLocation>
        <location evidence="1">Cell membrane</location>
        <topology evidence="1">Multi-pass membrane protein</topology>
    </subcellularLocation>
</comment>
<evidence type="ECO:0000256" key="9">
    <source>
        <dbReference type="ARBA" id="ARBA00023170"/>
    </source>
</evidence>
<dbReference type="InterPro" id="IPR005464">
    <property type="entry name" value="Psych_rcpt"/>
</dbReference>
<evidence type="ECO:0000256" key="4">
    <source>
        <dbReference type="ARBA" id="ARBA00022692"/>
    </source>
</evidence>
<keyword evidence="11 12" id="KW-0807">Transducer</keyword>
<evidence type="ECO:0000256" key="10">
    <source>
        <dbReference type="ARBA" id="ARBA00023180"/>
    </source>
</evidence>
<dbReference type="Pfam" id="PF00001">
    <property type="entry name" value="7tm_1"/>
    <property type="match status" value="1"/>
</dbReference>
<evidence type="ECO:0000256" key="3">
    <source>
        <dbReference type="ARBA" id="ARBA00022475"/>
    </source>
</evidence>
<dbReference type="GO" id="GO:0005886">
    <property type="term" value="C:plasma membrane"/>
    <property type="evidence" value="ECO:0007669"/>
    <property type="project" value="UniProtKB-SubCell"/>
</dbReference>
<dbReference type="PROSITE" id="PS50262">
    <property type="entry name" value="G_PROTEIN_RECEP_F1_2"/>
    <property type="match status" value="1"/>
</dbReference>
<keyword evidence="6 12" id="KW-0297">G-protein coupled receptor</keyword>
<dbReference type="FunFam" id="1.20.1070.10:FF:000065">
    <property type="entry name" value="G-protein coupled receptor 4"/>
    <property type="match status" value="1"/>
</dbReference>
<feature type="transmembrane region" description="Helical" evidence="13">
    <location>
        <begin position="23"/>
        <end position="42"/>
    </location>
</feature>
<dbReference type="AlphaFoldDB" id="A0A8J6K6L8"/>
<dbReference type="PRINTS" id="PR01649">
    <property type="entry name" value="PSYCHOSINER"/>
</dbReference>
<keyword evidence="3" id="KW-1003">Cell membrane</keyword>
<dbReference type="PROSITE" id="PS00237">
    <property type="entry name" value="G_PROTEIN_RECEP_F1_1"/>
    <property type="match status" value="1"/>
</dbReference>
<feature type="transmembrane region" description="Helical" evidence="13">
    <location>
        <begin position="133"/>
        <end position="153"/>
    </location>
</feature>